<proteinExistence type="predicted"/>
<dbReference type="GeneID" id="127149374"/>
<evidence type="ECO:0000313" key="2">
    <source>
        <dbReference type="RefSeq" id="XP_050940546.1"/>
    </source>
</evidence>
<accession>A0ABM3KS46</accession>
<evidence type="ECO:0000313" key="1">
    <source>
        <dbReference type="Proteomes" id="UP001652600"/>
    </source>
</evidence>
<dbReference type="Proteomes" id="UP001652600">
    <property type="component" value="Chromosome 5"/>
</dbReference>
<name>A0ABM3KS46_CUCME</name>
<organism evidence="1 2">
    <name type="scientific">Cucumis melo</name>
    <name type="common">Muskmelon</name>
    <dbReference type="NCBI Taxonomy" id="3656"/>
    <lineage>
        <taxon>Eukaryota</taxon>
        <taxon>Viridiplantae</taxon>
        <taxon>Streptophyta</taxon>
        <taxon>Embryophyta</taxon>
        <taxon>Tracheophyta</taxon>
        <taxon>Spermatophyta</taxon>
        <taxon>Magnoliopsida</taxon>
        <taxon>eudicotyledons</taxon>
        <taxon>Gunneridae</taxon>
        <taxon>Pentapetalae</taxon>
        <taxon>rosids</taxon>
        <taxon>fabids</taxon>
        <taxon>Cucurbitales</taxon>
        <taxon>Cucurbitaceae</taxon>
        <taxon>Benincaseae</taxon>
        <taxon>Cucumis</taxon>
    </lineage>
</organism>
<protein>
    <submittedName>
        <fullName evidence="2">Uncharacterized protein LOC127149374</fullName>
    </submittedName>
</protein>
<sequence>MKRFKKKAEMGNLEWRLWVFSTSHGLNFFPFLPLPRRPTSDLPLPLQSLDSLGNLEITVQEMQVSKGSPSETDHHRSRSLLIQKVGTCLDNSKTLTSNILQVVYREELSLNK</sequence>
<gene>
    <name evidence="2" type="primary">LOC127149374</name>
</gene>
<dbReference type="RefSeq" id="XP_050940546.1">
    <property type="nucleotide sequence ID" value="XM_051084589.1"/>
</dbReference>
<reference evidence="2" key="1">
    <citation type="submission" date="2025-08" db="UniProtKB">
        <authorList>
            <consortium name="RefSeq"/>
        </authorList>
    </citation>
    <scope>IDENTIFICATION</scope>
    <source>
        <tissue evidence="2">Stem</tissue>
    </source>
</reference>
<keyword evidence="1" id="KW-1185">Reference proteome</keyword>